<comment type="similarity">
    <text evidence="2">Belongs to the MLF family.</text>
</comment>
<feature type="region of interest" description="Disordered" evidence="5">
    <location>
        <begin position="52"/>
        <end position="71"/>
    </location>
</feature>
<keyword evidence="4" id="KW-0597">Phosphoprotein</keyword>
<dbReference type="PANTHER" id="PTHR13105">
    <property type="entry name" value="MYELOID LEUKEMIA FACTOR"/>
    <property type="match status" value="1"/>
</dbReference>
<evidence type="ECO:0000313" key="7">
    <source>
        <dbReference type="Proteomes" id="UP000585474"/>
    </source>
</evidence>
<comment type="subcellular location">
    <subcellularLocation>
        <location evidence="1">Cytoplasm</location>
    </subcellularLocation>
</comment>
<protein>
    <submittedName>
        <fullName evidence="6">Glycine-rich protein</fullName>
    </submittedName>
</protein>
<organism evidence="6 7">
    <name type="scientific">Actinidia rufa</name>
    <dbReference type="NCBI Taxonomy" id="165716"/>
    <lineage>
        <taxon>Eukaryota</taxon>
        <taxon>Viridiplantae</taxon>
        <taxon>Streptophyta</taxon>
        <taxon>Embryophyta</taxon>
        <taxon>Tracheophyta</taxon>
        <taxon>Spermatophyta</taxon>
        <taxon>Magnoliopsida</taxon>
        <taxon>eudicotyledons</taxon>
        <taxon>Gunneridae</taxon>
        <taxon>Pentapetalae</taxon>
        <taxon>asterids</taxon>
        <taxon>Ericales</taxon>
        <taxon>Actinidiaceae</taxon>
        <taxon>Actinidia</taxon>
    </lineage>
</organism>
<evidence type="ECO:0000313" key="6">
    <source>
        <dbReference type="EMBL" id="GFZ01210.1"/>
    </source>
</evidence>
<keyword evidence="7" id="KW-1185">Reference proteome</keyword>
<sequence length="272" mass="30519">MQTLYNLNEDELSGFEEAWKGNARKHLPGWNEGLNMHDVSGFTRQYGLSSSRGGYALPSNERPHKTRSMRSGPVEREQALLVHSIQYGCEQILEIVQVFLVGDHGQTGRTVFDVFGSLPEPVVNDDFQRAGKNFLQARTQNQNGGNQSNNEHDSQRNLPFVTVTVAATILGFCPHVPNIATELERAHPPQLPENLLRPYPLRGVGFLRQREEGASWMSHIQQLMVEAEERAASSGNEPIPRITLGMLLQKLNSITHVFVVKISTSFFPFLVF</sequence>
<evidence type="ECO:0000256" key="2">
    <source>
        <dbReference type="ARBA" id="ARBA00008332"/>
    </source>
</evidence>
<name>A0A7J0FSQ2_9ERIC</name>
<evidence type="ECO:0000256" key="1">
    <source>
        <dbReference type="ARBA" id="ARBA00004496"/>
    </source>
</evidence>
<gene>
    <name evidence="6" type="ORF">Acr_14g0008450</name>
</gene>
<reference evidence="6 7" key="1">
    <citation type="submission" date="2019-07" db="EMBL/GenBank/DDBJ databases">
        <title>De Novo Assembly of kiwifruit Actinidia rufa.</title>
        <authorList>
            <person name="Sugita-Konishi S."/>
            <person name="Sato K."/>
            <person name="Mori E."/>
            <person name="Abe Y."/>
            <person name="Kisaki G."/>
            <person name="Hamano K."/>
            <person name="Suezawa K."/>
            <person name="Otani M."/>
            <person name="Fukuda T."/>
            <person name="Manabe T."/>
            <person name="Gomi K."/>
            <person name="Tabuchi M."/>
            <person name="Akimitsu K."/>
            <person name="Kataoka I."/>
        </authorList>
    </citation>
    <scope>NUCLEOTIDE SEQUENCE [LARGE SCALE GENOMIC DNA]</scope>
    <source>
        <strain evidence="7">cv. Fuchu</strain>
    </source>
</reference>
<dbReference type="InterPro" id="IPR019376">
    <property type="entry name" value="Myeloid_leukemia_factor"/>
</dbReference>
<comment type="caution">
    <text evidence="6">The sequence shown here is derived from an EMBL/GenBank/DDBJ whole genome shotgun (WGS) entry which is preliminary data.</text>
</comment>
<proteinExistence type="inferred from homology"/>
<dbReference type="EMBL" id="BJWL01000014">
    <property type="protein sequence ID" value="GFZ01210.1"/>
    <property type="molecule type" value="Genomic_DNA"/>
</dbReference>
<dbReference type="AlphaFoldDB" id="A0A7J0FSQ2"/>
<keyword evidence="3" id="KW-0963">Cytoplasm</keyword>
<evidence type="ECO:0000256" key="4">
    <source>
        <dbReference type="ARBA" id="ARBA00022553"/>
    </source>
</evidence>
<dbReference type="GO" id="GO:0005737">
    <property type="term" value="C:cytoplasm"/>
    <property type="evidence" value="ECO:0007669"/>
    <property type="project" value="UniProtKB-SubCell"/>
</dbReference>
<dbReference type="Proteomes" id="UP000585474">
    <property type="component" value="Unassembled WGS sequence"/>
</dbReference>
<evidence type="ECO:0000256" key="3">
    <source>
        <dbReference type="ARBA" id="ARBA00022490"/>
    </source>
</evidence>
<evidence type="ECO:0000256" key="5">
    <source>
        <dbReference type="SAM" id="MobiDB-lite"/>
    </source>
</evidence>
<accession>A0A7J0FSQ2</accession>